<protein>
    <submittedName>
        <fullName evidence="2">Uncharacterized protein</fullName>
    </submittedName>
</protein>
<evidence type="ECO:0000313" key="2">
    <source>
        <dbReference type="EMBL" id="KPU58550.1"/>
    </source>
</evidence>
<dbReference type="AlphaFoldDB" id="A0A0P8WZ88"/>
<evidence type="ECO:0000313" key="3">
    <source>
        <dbReference type="Proteomes" id="UP000050349"/>
    </source>
</evidence>
<feature type="region of interest" description="Disordered" evidence="1">
    <location>
        <begin position="41"/>
        <end position="63"/>
    </location>
</feature>
<dbReference type="PATRIC" id="fig|294.162.peg.3552"/>
<organism evidence="2 3">
    <name type="scientific">Pseudomonas fluorescens</name>
    <dbReference type="NCBI Taxonomy" id="294"/>
    <lineage>
        <taxon>Bacteria</taxon>
        <taxon>Pseudomonadati</taxon>
        <taxon>Pseudomonadota</taxon>
        <taxon>Gammaproteobacteria</taxon>
        <taxon>Pseudomonadales</taxon>
        <taxon>Pseudomonadaceae</taxon>
        <taxon>Pseudomonas</taxon>
    </lineage>
</organism>
<reference evidence="2 3" key="1">
    <citation type="submission" date="2015-09" db="EMBL/GenBank/DDBJ databases">
        <authorList>
            <person name="Jackson K.R."/>
            <person name="Lunt B.L."/>
            <person name="Fisher J.N.B."/>
            <person name="Gardner A.V."/>
            <person name="Bailey M.E."/>
            <person name="Deus L.M."/>
            <person name="Earl A.S."/>
            <person name="Gibby P.D."/>
            <person name="Hartmann K.A."/>
            <person name="Liu J.E."/>
            <person name="Manci A.M."/>
            <person name="Nielsen D.A."/>
            <person name="Solomon M.B."/>
            <person name="Breakwell D.P."/>
            <person name="Burnett S.H."/>
            <person name="Grose J.H."/>
        </authorList>
    </citation>
    <scope>NUCLEOTIDE SEQUENCE [LARGE SCALE GENOMIC DNA]</scope>
    <source>
        <strain evidence="2 3">S613</strain>
    </source>
</reference>
<comment type="caution">
    <text evidence="2">The sequence shown here is derived from an EMBL/GenBank/DDBJ whole genome shotgun (WGS) entry which is preliminary data.</text>
</comment>
<name>A0A0P8WZ88_PSEFL</name>
<sequence>MPPDEYRSEGTPSLGEGPDVRGERFFCLLFLRRLLKKVSRRQGEIASRRYRSNGYTHRQQKTG</sequence>
<proteinExistence type="predicted"/>
<dbReference type="Proteomes" id="UP000050349">
    <property type="component" value="Unassembled WGS sequence"/>
</dbReference>
<accession>A0A0P8WZ88</accession>
<feature type="region of interest" description="Disordered" evidence="1">
    <location>
        <begin position="1"/>
        <end position="20"/>
    </location>
</feature>
<dbReference type="EMBL" id="LJXB01000081">
    <property type="protein sequence ID" value="KPU58550.1"/>
    <property type="molecule type" value="Genomic_DNA"/>
</dbReference>
<evidence type="ECO:0000256" key="1">
    <source>
        <dbReference type="SAM" id="MobiDB-lite"/>
    </source>
</evidence>
<gene>
    <name evidence="2" type="ORF">AN403_3625</name>
</gene>